<dbReference type="SUPFAM" id="SSF55961">
    <property type="entry name" value="Bet v1-like"/>
    <property type="match status" value="1"/>
</dbReference>
<dbReference type="Pfam" id="PF08327">
    <property type="entry name" value="AHSA1"/>
    <property type="match status" value="1"/>
</dbReference>
<comment type="similarity">
    <text evidence="1">Belongs to the AHA1 family.</text>
</comment>
<evidence type="ECO:0000313" key="4">
    <source>
        <dbReference type="Proteomes" id="UP000808337"/>
    </source>
</evidence>
<evidence type="ECO:0000259" key="2">
    <source>
        <dbReference type="Pfam" id="PF08327"/>
    </source>
</evidence>
<dbReference type="AlphaFoldDB" id="A0A9D7STP3"/>
<protein>
    <submittedName>
        <fullName evidence="3">SRPBCC domain-containing protein</fullName>
    </submittedName>
</protein>
<proteinExistence type="inferred from homology"/>
<reference evidence="3 4" key="1">
    <citation type="submission" date="2020-10" db="EMBL/GenBank/DDBJ databases">
        <title>Connecting structure to function with the recovery of over 1000 high-quality activated sludge metagenome-assembled genomes encoding full-length rRNA genes using long-read sequencing.</title>
        <authorList>
            <person name="Singleton C.M."/>
            <person name="Petriglieri F."/>
            <person name="Kristensen J.M."/>
            <person name="Kirkegaard R.H."/>
            <person name="Michaelsen T.Y."/>
            <person name="Andersen M.H."/>
            <person name="Karst S.M."/>
            <person name="Dueholm M.S."/>
            <person name="Nielsen P.H."/>
            <person name="Albertsen M."/>
        </authorList>
    </citation>
    <scope>NUCLEOTIDE SEQUENCE [LARGE SCALE GENOMIC DNA]</scope>
    <source>
        <strain evidence="3">Ribe_18-Q3-R11-54_MAXAC.273</strain>
    </source>
</reference>
<evidence type="ECO:0000313" key="3">
    <source>
        <dbReference type="EMBL" id="MBK9981803.1"/>
    </source>
</evidence>
<dbReference type="Gene3D" id="3.30.530.20">
    <property type="match status" value="1"/>
</dbReference>
<organism evidence="3 4">
    <name type="scientific">Candidatus Opimibacter skivensis</name>
    <dbReference type="NCBI Taxonomy" id="2982028"/>
    <lineage>
        <taxon>Bacteria</taxon>
        <taxon>Pseudomonadati</taxon>
        <taxon>Bacteroidota</taxon>
        <taxon>Saprospiria</taxon>
        <taxon>Saprospirales</taxon>
        <taxon>Saprospiraceae</taxon>
        <taxon>Candidatus Opimibacter</taxon>
    </lineage>
</organism>
<dbReference type="InterPro" id="IPR013538">
    <property type="entry name" value="ASHA1/2-like_C"/>
</dbReference>
<name>A0A9D7STP3_9BACT</name>
<accession>A0A9D7STP3</accession>
<gene>
    <name evidence="3" type="ORF">IPP15_05160</name>
</gene>
<feature type="domain" description="Activator of Hsp90 ATPase homologue 1/2-like C-terminal" evidence="2">
    <location>
        <begin position="12"/>
        <end position="120"/>
    </location>
</feature>
<sequence>MKTIKQTLNFSIPPEKLYDMLMSSKTMSAIHGGKTTMNKRVNGKFTVFDGYCHGYNIELDPGKKIVQAWHFNEEGWPEDHFSKCTFLLQPFAKGTKLTFTQTDVPASTYDSLSKGWKDYYWEPIQLAIGN</sequence>
<comment type="caution">
    <text evidence="3">The sequence shown here is derived from an EMBL/GenBank/DDBJ whole genome shotgun (WGS) entry which is preliminary data.</text>
</comment>
<dbReference type="Proteomes" id="UP000808337">
    <property type="component" value="Unassembled WGS sequence"/>
</dbReference>
<dbReference type="InterPro" id="IPR023393">
    <property type="entry name" value="START-like_dom_sf"/>
</dbReference>
<evidence type="ECO:0000256" key="1">
    <source>
        <dbReference type="ARBA" id="ARBA00006817"/>
    </source>
</evidence>
<dbReference type="EMBL" id="JADKGY010000001">
    <property type="protein sequence ID" value="MBK9981803.1"/>
    <property type="molecule type" value="Genomic_DNA"/>
</dbReference>